<reference evidence="7 8" key="1">
    <citation type="journal article" date="2021" name="J. Hered.">
        <title>A chromosome-level genome assembly of the parasitoid wasp, Cotesia glomerata (Hymenoptera: Braconidae).</title>
        <authorList>
            <person name="Pinto B.J."/>
            <person name="Weis J.J."/>
            <person name="Gamble T."/>
            <person name="Ode P.J."/>
            <person name="Paul R."/>
            <person name="Zaspel J.M."/>
        </authorList>
    </citation>
    <scope>NUCLEOTIDE SEQUENCE [LARGE SCALE GENOMIC DNA]</scope>
    <source>
        <strain evidence="7">CgM1</strain>
    </source>
</reference>
<keyword evidence="8" id="KW-1185">Reference proteome</keyword>
<dbReference type="InterPro" id="IPR028002">
    <property type="entry name" value="Myb_DNA-bind_5"/>
</dbReference>
<dbReference type="AlphaFoldDB" id="A0AAV7J3G0"/>
<evidence type="ECO:0000259" key="6">
    <source>
        <dbReference type="Pfam" id="PF13873"/>
    </source>
</evidence>
<keyword evidence="4" id="KW-0804">Transcription</keyword>
<comment type="caution">
    <text evidence="7">The sequence shown here is derived from an EMBL/GenBank/DDBJ whole genome shotgun (WGS) entry which is preliminary data.</text>
</comment>
<evidence type="ECO:0000256" key="2">
    <source>
        <dbReference type="ARBA" id="ARBA00016807"/>
    </source>
</evidence>
<proteinExistence type="predicted"/>
<comment type="function">
    <text evidence="5">Involved in transvection phenomena (= synapsis-dependent gene expression), where the synaptic pairing of chromosomes carrying genes with which zeste interacts influences the expression of these genes. Zeste binds to DNA and stimulates transcription from a nearby promoter.</text>
</comment>
<sequence>MNKINKNNASETVRQPILSNDQKLLLIKLIAEYKEILENKATDKVFAKKKNSTWKIIAEKYAESYEPKPSDSIIVFWRNIKTKARKYSSALKAEAMKTGGGKTSVDNDPVMDAVLGVIHQATVRGFINKYDNDGDSSTVADIINVEDEGSENDVFEYLLSNQQVRDWAKIDPSNLKSKISAPLKANKHKSTSAKPYDNVLQEKHMSPKDELAAILKEQAIEKHQYEMELLKIKIQREHLLFEKIQEGEYFPADSNSE</sequence>
<dbReference type="Pfam" id="PF13873">
    <property type="entry name" value="Myb_DNA-bind_5"/>
    <property type="match status" value="1"/>
</dbReference>
<evidence type="ECO:0000313" key="7">
    <source>
        <dbReference type="EMBL" id="KAH0563710.1"/>
    </source>
</evidence>
<dbReference type="PANTHER" id="PTHR21411:SF0">
    <property type="entry name" value="REGULATORY PROTEIN ZESTE"/>
    <property type="match status" value="1"/>
</dbReference>
<keyword evidence="3" id="KW-0805">Transcription regulation</keyword>
<dbReference type="PANTHER" id="PTHR21411">
    <property type="entry name" value="APONTIC"/>
    <property type="match status" value="1"/>
</dbReference>
<evidence type="ECO:0000256" key="3">
    <source>
        <dbReference type="ARBA" id="ARBA00023015"/>
    </source>
</evidence>
<dbReference type="Proteomes" id="UP000826195">
    <property type="component" value="Unassembled WGS sequence"/>
</dbReference>
<dbReference type="EMBL" id="JAHXZJ010000002">
    <property type="protein sequence ID" value="KAH0563710.1"/>
    <property type="molecule type" value="Genomic_DNA"/>
</dbReference>
<comment type="subunit">
    <text evidence="1">Self-associates forming complexes of several hundred monomers.</text>
</comment>
<organism evidence="7 8">
    <name type="scientific">Cotesia glomerata</name>
    <name type="common">Lepidopteran parasitic wasp</name>
    <name type="synonym">Apanteles glomeratus</name>
    <dbReference type="NCBI Taxonomy" id="32391"/>
    <lineage>
        <taxon>Eukaryota</taxon>
        <taxon>Metazoa</taxon>
        <taxon>Ecdysozoa</taxon>
        <taxon>Arthropoda</taxon>
        <taxon>Hexapoda</taxon>
        <taxon>Insecta</taxon>
        <taxon>Pterygota</taxon>
        <taxon>Neoptera</taxon>
        <taxon>Endopterygota</taxon>
        <taxon>Hymenoptera</taxon>
        <taxon>Apocrita</taxon>
        <taxon>Ichneumonoidea</taxon>
        <taxon>Braconidae</taxon>
        <taxon>Microgastrinae</taxon>
        <taxon>Cotesia</taxon>
    </lineage>
</organism>
<evidence type="ECO:0000256" key="4">
    <source>
        <dbReference type="ARBA" id="ARBA00023163"/>
    </source>
</evidence>
<accession>A0AAV7J3G0</accession>
<evidence type="ECO:0000313" key="8">
    <source>
        <dbReference type="Proteomes" id="UP000826195"/>
    </source>
</evidence>
<protein>
    <recommendedName>
        <fullName evidence="2">Regulatory protein zeste</fullName>
    </recommendedName>
</protein>
<evidence type="ECO:0000256" key="5">
    <source>
        <dbReference type="ARBA" id="ARBA00025466"/>
    </source>
</evidence>
<feature type="domain" description="Myb/SANT-like DNA-binding" evidence="6">
    <location>
        <begin position="14"/>
        <end position="86"/>
    </location>
</feature>
<evidence type="ECO:0000256" key="1">
    <source>
        <dbReference type="ARBA" id="ARBA00011764"/>
    </source>
</evidence>
<name>A0AAV7J3G0_COTGL</name>
<gene>
    <name evidence="7" type="ORF">KQX54_004948</name>
</gene>